<dbReference type="Pfam" id="PF05380">
    <property type="entry name" value="Peptidase_A17"/>
    <property type="match status" value="1"/>
</dbReference>
<dbReference type="InterPro" id="IPR006580">
    <property type="entry name" value="Znf_TTF"/>
</dbReference>
<dbReference type="InterPro" id="IPR001878">
    <property type="entry name" value="Znf_CCHC"/>
</dbReference>
<comment type="caution">
    <text evidence="4">The sequence shown here is derived from an EMBL/GenBank/DDBJ whole genome shotgun (WGS) entry which is preliminary data.</text>
</comment>
<gene>
    <name evidence="4" type="primary">ZNF862</name>
    <name evidence="4" type="ORF">AWC38_SpisGene5663</name>
</gene>
<dbReference type="SMART" id="SM00343">
    <property type="entry name" value="ZnF_C2HC"/>
    <property type="match status" value="3"/>
</dbReference>
<dbReference type="Gene3D" id="4.10.60.10">
    <property type="entry name" value="Zinc finger, CCHC-type"/>
    <property type="match status" value="2"/>
</dbReference>
<evidence type="ECO:0000313" key="4">
    <source>
        <dbReference type="EMBL" id="PFX29605.1"/>
    </source>
</evidence>
<feature type="domain" description="CCHC-type" evidence="3">
    <location>
        <begin position="47"/>
        <end position="63"/>
    </location>
</feature>
<dbReference type="SUPFAM" id="SSF57756">
    <property type="entry name" value="Retrovirus zinc finger-like domains"/>
    <property type="match status" value="2"/>
</dbReference>
<dbReference type="Pfam" id="PF25431">
    <property type="entry name" value="zf-C17orf113"/>
    <property type="match status" value="1"/>
</dbReference>
<evidence type="ECO:0000259" key="3">
    <source>
        <dbReference type="PROSITE" id="PS50158"/>
    </source>
</evidence>
<dbReference type="PANTHER" id="PTHR46880:SF5">
    <property type="entry name" value="DUF4371 DOMAIN-CONTAINING PROTEIN"/>
    <property type="match status" value="1"/>
</dbReference>
<feature type="region of interest" description="Disordered" evidence="2">
    <location>
        <begin position="217"/>
        <end position="241"/>
    </location>
</feature>
<keyword evidence="1" id="KW-0479">Metal-binding</keyword>
<dbReference type="GO" id="GO:0003676">
    <property type="term" value="F:nucleic acid binding"/>
    <property type="evidence" value="ECO:0007669"/>
    <property type="project" value="InterPro"/>
</dbReference>
<dbReference type="Proteomes" id="UP000225706">
    <property type="component" value="Unassembled WGS sequence"/>
</dbReference>
<evidence type="ECO:0000313" key="5">
    <source>
        <dbReference type="Proteomes" id="UP000225706"/>
    </source>
</evidence>
<sequence>MVQTKAIPRFVSIRGIRCKVWYRGQPLRCDICRALGHKSAACPDRGKCLMCHKEGHFARTCPNVWKEASALTVPSVAAAGDEVVQPLDAAVLIPPPPAGSVDKVSAHSASYVNVADPTPPEPVDAAMECGDVFPPASQGPLDAQGYLNEDVVDPIVDVSGQGANVPSSDIDSSESGVKLYDEHFSQLDEVLSVTLKEINVPEMSLFQFGFSRRSGDVGEKEVEGEKEVDKRQTDRSTSDIAKSKERYEEKRKMLGRGFRKEWKEEYTWLEYNEEEGKMYCRVCKDFPNIADKSSSFFTGNNSFHVGNVKGHDQSRRHVRCEEAKKAREVPEATPIHKGIRNLNQQTLDKLEKLFNTAYYLAKSGRPFSDFNQLCILQVKNGVSLGETYLNDKRCREFIEAIAEVMKRDQKEAMNSAQPRFFTLMADSGTDTSNKDLELIYVRMLCDGEPINKFLTIAELPNGTADGVIESFERAMGKVGVNNWKNALVSLGSDGASVYTGVRNGVVAKLRQSIPWLLGIHCIAHNLELAILDGLKEDHLLSSVKEMLQSIYKHYHYSPKALRELKELAETMEEKIQKPGNLKGTRWVPHLHRALNVFLKDYKIIYGHFNNTVGAATSSTEMQGRAKKILKQQEKFKTVLFANFMLDVLDCLSKLSSLFQKDAITLTAAKDGLDNTILQLTAMIARPGPCLQEAVQSIGDGNDYQGITLKRGEQDLIQFNNTTKPQVINCINAYLEQRFENIKGSDQTLLAMSVFDITLWPDDRMALATYGEDKIHHLVEHFRLLLDKNDFKFDAVLQEWSGLKTCICNNYLDLNPQALWKRVFTYHSNRFPNILMLAEITLILPLSTACCERGEVGFDSPASLVSGDPRFWWTPSLRHCTPAMGWALTCRSAGTAPPFIGGPAVHLKHKKTDETHMTPDRGKCLRCHKEGHFARTCPDAWNKASAPTVPSVAAAGDEAVQPLDAAVVIPPPPAGSVDEVSAHSASDVNVADPTPREPVDTAIECVDVFPPASQGPLDSQDYLNEDVVDPIVVVSGQGAGVPSSDIDSSESGVKLYDEHFSQLDEVASVTSSVVQSILSNGDMLIKLIVNVKMCSIGGFRLHKFVSNSKEVIQRIPEQDRADGVKELDLDLGWLPLERAHAVHWCVESNCFQFTIVLPDKPCTRRGTLSTVSSIFDPLGVVATLLLDGKSILQVLCHHEIGWDVPIPDNVKAKWEKWRADLLKIQRISIPRCYRPNSFGRVVNAQLYHFSDASVKGYGQCSYLPLVDETQTVHCSFVMGKSRVAPLKPVTIPCLELTTAVCSVRISQQLRQELELTIDQEYFWTDSRVVLGYIANE</sequence>
<protein>
    <submittedName>
        <fullName evidence="4">Zinc finger protein 862</fullName>
    </submittedName>
</protein>
<dbReference type="GO" id="GO:0008270">
    <property type="term" value="F:zinc ion binding"/>
    <property type="evidence" value="ECO:0007669"/>
    <property type="project" value="UniProtKB-KW"/>
</dbReference>
<proteinExistence type="predicted"/>
<name>A0A2B4SMG7_STYPI</name>
<keyword evidence="1" id="KW-0863">Zinc-finger</keyword>
<dbReference type="InterPro" id="IPR057456">
    <property type="entry name" value="Znf_C17orf113"/>
</dbReference>
<dbReference type="PANTHER" id="PTHR46880">
    <property type="entry name" value="RAS-ASSOCIATING DOMAIN-CONTAINING PROTEIN"/>
    <property type="match status" value="1"/>
</dbReference>
<accession>A0A2B4SMG7</accession>
<dbReference type="PROSITE" id="PS50158">
    <property type="entry name" value="ZF_CCHC"/>
    <property type="match status" value="2"/>
</dbReference>
<evidence type="ECO:0000256" key="2">
    <source>
        <dbReference type="SAM" id="MobiDB-lite"/>
    </source>
</evidence>
<dbReference type="InterPro" id="IPR036875">
    <property type="entry name" value="Znf_CCHC_sf"/>
</dbReference>
<dbReference type="InterPro" id="IPR012337">
    <property type="entry name" value="RNaseH-like_sf"/>
</dbReference>
<dbReference type="SUPFAM" id="SSF53098">
    <property type="entry name" value="Ribonuclease H-like"/>
    <property type="match status" value="1"/>
</dbReference>
<keyword evidence="5" id="KW-1185">Reference proteome</keyword>
<feature type="domain" description="CCHC-type" evidence="3">
    <location>
        <begin position="922"/>
        <end position="938"/>
    </location>
</feature>
<dbReference type="OrthoDB" id="5952815at2759"/>
<dbReference type="EMBL" id="LSMT01000063">
    <property type="protein sequence ID" value="PFX29605.1"/>
    <property type="molecule type" value="Genomic_DNA"/>
</dbReference>
<keyword evidence="1" id="KW-0862">Zinc</keyword>
<dbReference type="InterPro" id="IPR008042">
    <property type="entry name" value="Retrotrans_Pao"/>
</dbReference>
<dbReference type="SMART" id="SM00597">
    <property type="entry name" value="ZnF_TTF"/>
    <property type="match status" value="1"/>
</dbReference>
<evidence type="ECO:0000256" key="1">
    <source>
        <dbReference type="PROSITE-ProRule" id="PRU00047"/>
    </source>
</evidence>
<reference evidence="5" key="1">
    <citation type="journal article" date="2017" name="bioRxiv">
        <title>Comparative analysis of the genomes of Stylophora pistillata and Acropora digitifera provides evidence for extensive differences between species of corals.</title>
        <authorList>
            <person name="Voolstra C.R."/>
            <person name="Li Y."/>
            <person name="Liew Y.J."/>
            <person name="Baumgarten S."/>
            <person name="Zoccola D."/>
            <person name="Flot J.-F."/>
            <person name="Tambutte S."/>
            <person name="Allemand D."/>
            <person name="Aranda M."/>
        </authorList>
    </citation>
    <scope>NUCLEOTIDE SEQUENCE [LARGE SCALE GENOMIC DNA]</scope>
</reference>
<organism evidence="4 5">
    <name type="scientific">Stylophora pistillata</name>
    <name type="common">Smooth cauliflower coral</name>
    <dbReference type="NCBI Taxonomy" id="50429"/>
    <lineage>
        <taxon>Eukaryota</taxon>
        <taxon>Metazoa</taxon>
        <taxon>Cnidaria</taxon>
        <taxon>Anthozoa</taxon>
        <taxon>Hexacorallia</taxon>
        <taxon>Scleractinia</taxon>
        <taxon>Astrocoeniina</taxon>
        <taxon>Pocilloporidae</taxon>
        <taxon>Stylophora</taxon>
    </lineage>
</organism>